<dbReference type="AlphaFoldDB" id="A0A5P1R9H6"/>
<evidence type="ECO:0000313" key="7">
    <source>
        <dbReference type="EMBL" id="QEQ96258.1"/>
    </source>
</evidence>
<protein>
    <submittedName>
        <fullName evidence="7">Helix-turn-helix domain-containing protein</fullName>
    </submittedName>
</protein>
<dbReference type="GO" id="GO:0004252">
    <property type="term" value="F:serine-type endopeptidase activity"/>
    <property type="evidence" value="ECO:0007669"/>
    <property type="project" value="InterPro"/>
</dbReference>
<evidence type="ECO:0000256" key="1">
    <source>
        <dbReference type="ARBA" id="ARBA00022670"/>
    </source>
</evidence>
<name>A0A5P1R9H6_9GAMM</name>
<keyword evidence="3" id="KW-0805">Transcription regulation</keyword>
<evidence type="ECO:0000256" key="5">
    <source>
        <dbReference type="ARBA" id="ARBA00023163"/>
    </source>
</evidence>
<organism evidence="7 8">
    <name type="scientific">Neptunomonas concharum</name>
    <dbReference type="NCBI Taxonomy" id="1031538"/>
    <lineage>
        <taxon>Bacteria</taxon>
        <taxon>Pseudomonadati</taxon>
        <taxon>Pseudomonadota</taxon>
        <taxon>Gammaproteobacteria</taxon>
        <taxon>Oceanospirillales</taxon>
        <taxon>Oceanospirillaceae</taxon>
        <taxon>Neptunomonas</taxon>
    </lineage>
</organism>
<dbReference type="SMART" id="SM00530">
    <property type="entry name" value="HTH_XRE"/>
    <property type="match status" value="1"/>
</dbReference>
<dbReference type="PANTHER" id="PTHR40661:SF3">
    <property type="entry name" value="FELS-1 PROPHAGE TRANSCRIPTIONAL REGULATOR"/>
    <property type="match status" value="1"/>
</dbReference>
<keyword evidence="1" id="KW-0645">Protease</keyword>
<dbReference type="InterPro" id="IPR010982">
    <property type="entry name" value="Lambda_DNA-bd_dom_sf"/>
</dbReference>
<dbReference type="PROSITE" id="PS00501">
    <property type="entry name" value="SPASE_I_1"/>
    <property type="match status" value="1"/>
</dbReference>
<evidence type="ECO:0000256" key="3">
    <source>
        <dbReference type="ARBA" id="ARBA00023015"/>
    </source>
</evidence>
<keyword evidence="2" id="KW-0378">Hydrolase</keyword>
<keyword evidence="5" id="KW-0804">Transcription</keyword>
<dbReference type="RefSeq" id="WP_138988638.1">
    <property type="nucleotide sequence ID" value="NZ_CP043869.1"/>
</dbReference>
<dbReference type="Proteomes" id="UP000324760">
    <property type="component" value="Chromosome"/>
</dbReference>
<gene>
    <name evidence="7" type="ORF">F0U83_05800</name>
</gene>
<dbReference type="SUPFAM" id="SSF47413">
    <property type="entry name" value="lambda repressor-like DNA-binding domains"/>
    <property type="match status" value="1"/>
</dbReference>
<sequence>MMLKDRFKTARKRRGLSQQEVADGIGVAQNAIAKIESGETKQPRKIEDIAAFLGVTSQWLLFGNGPNHLSTSTELSADNIVTVDSGQFVSVPVYESHLAAGTGAYTDNDVVITYKPVLKETLDRFHIPHNAATIATVSGDSMESTLQDKDVILINSSASIPTSGKIYAFEFDGDLRVKRFNKRLDGSWLITSDNPDKNIYRDEVLSSHNIDQLRIIGQVVTIVERNLL</sequence>
<dbReference type="PROSITE" id="PS50943">
    <property type="entry name" value="HTH_CROC1"/>
    <property type="match status" value="1"/>
</dbReference>
<accession>A0A5P1R9H6</accession>
<dbReference type="InterPro" id="IPR019756">
    <property type="entry name" value="Pept_S26A_signal_pept_1_Ser-AS"/>
</dbReference>
<dbReference type="Pfam" id="PF01381">
    <property type="entry name" value="HTH_3"/>
    <property type="match status" value="1"/>
</dbReference>
<feature type="domain" description="HTH cro/C1-type" evidence="6">
    <location>
        <begin position="7"/>
        <end position="60"/>
    </location>
</feature>
<dbReference type="OrthoDB" id="9791537at2"/>
<evidence type="ECO:0000256" key="2">
    <source>
        <dbReference type="ARBA" id="ARBA00022801"/>
    </source>
</evidence>
<dbReference type="Pfam" id="PF00717">
    <property type="entry name" value="Peptidase_S24"/>
    <property type="match status" value="1"/>
</dbReference>
<evidence type="ECO:0000313" key="8">
    <source>
        <dbReference type="Proteomes" id="UP000324760"/>
    </source>
</evidence>
<dbReference type="Gene3D" id="2.10.109.10">
    <property type="entry name" value="Umud Fragment, subunit A"/>
    <property type="match status" value="1"/>
</dbReference>
<dbReference type="Gene3D" id="1.10.260.40">
    <property type="entry name" value="lambda repressor-like DNA-binding domains"/>
    <property type="match status" value="1"/>
</dbReference>
<dbReference type="InterPro" id="IPR001387">
    <property type="entry name" value="Cro/C1-type_HTH"/>
</dbReference>
<dbReference type="InterPro" id="IPR015927">
    <property type="entry name" value="Peptidase_S24_S26A/B/C"/>
</dbReference>
<keyword evidence="8" id="KW-1185">Reference proteome</keyword>
<dbReference type="CDD" id="cd00093">
    <property type="entry name" value="HTH_XRE"/>
    <property type="match status" value="1"/>
</dbReference>
<dbReference type="KEGG" id="ncu:F0U83_05800"/>
<dbReference type="EMBL" id="CP043869">
    <property type="protein sequence ID" value="QEQ96258.1"/>
    <property type="molecule type" value="Genomic_DNA"/>
</dbReference>
<reference evidence="7 8" key="1">
    <citation type="journal article" date="2019" name="Biochem. Eng. J.">
        <title>Metabolic engineering of the marine bacteria Neptunomonas concharum for the production of acetoin and meso-2,3-butanediol from acetate.</title>
        <authorList>
            <person name="Li W."/>
            <person name="Pu N."/>
            <person name="Liu C.-X."/>
            <person name="Yuan Q.-P."/>
            <person name="Li Z.-J."/>
        </authorList>
    </citation>
    <scope>NUCLEOTIDE SEQUENCE [LARGE SCALE GENOMIC DNA]</scope>
    <source>
        <strain evidence="7 8">JCM17730</strain>
    </source>
</reference>
<evidence type="ECO:0000256" key="4">
    <source>
        <dbReference type="ARBA" id="ARBA00023125"/>
    </source>
</evidence>
<keyword evidence="4" id="KW-0238">DNA-binding</keyword>
<dbReference type="InterPro" id="IPR039418">
    <property type="entry name" value="LexA-like"/>
</dbReference>
<proteinExistence type="predicted"/>
<dbReference type="GO" id="GO:0016020">
    <property type="term" value="C:membrane"/>
    <property type="evidence" value="ECO:0007669"/>
    <property type="project" value="InterPro"/>
</dbReference>
<dbReference type="InterPro" id="IPR036286">
    <property type="entry name" value="LexA/Signal_pep-like_sf"/>
</dbReference>
<dbReference type="GO" id="GO:0006508">
    <property type="term" value="P:proteolysis"/>
    <property type="evidence" value="ECO:0007669"/>
    <property type="project" value="UniProtKB-KW"/>
</dbReference>
<dbReference type="CDD" id="cd06529">
    <property type="entry name" value="S24_LexA-like"/>
    <property type="match status" value="1"/>
</dbReference>
<dbReference type="GO" id="GO:0003677">
    <property type="term" value="F:DNA binding"/>
    <property type="evidence" value="ECO:0007669"/>
    <property type="project" value="UniProtKB-KW"/>
</dbReference>
<dbReference type="PANTHER" id="PTHR40661">
    <property type="match status" value="1"/>
</dbReference>
<evidence type="ECO:0000259" key="6">
    <source>
        <dbReference type="PROSITE" id="PS50943"/>
    </source>
</evidence>
<dbReference type="SUPFAM" id="SSF51306">
    <property type="entry name" value="LexA/Signal peptidase"/>
    <property type="match status" value="1"/>
</dbReference>